<comment type="catalytic activity">
    <reaction evidence="1">
        <text>Hydrolysis of terminal non-reducing beta-D-galactose residues in beta-D-galactosides.</text>
        <dbReference type="EC" id="3.2.1.23"/>
    </reaction>
</comment>
<dbReference type="Pfam" id="PF16353">
    <property type="entry name" value="LacZ_4"/>
    <property type="match status" value="1"/>
</dbReference>
<dbReference type="InterPro" id="IPR006103">
    <property type="entry name" value="Glyco_hydro_2_cat"/>
</dbReference>
<dbReference type="Proteomes" id="UP001216595">
    <property type="component" value="Unassembled WGS sequence"/>
</dbReference>
<dbReference type="Gene3D" id="2.60.40.10">
    <property type="entry name" value="Immunoglobulins"/>
    <property type="match status" value="2"/>
</dbReference>
<evidence type="ECO:0000256" key="5">
    <source>
        <dbReference type="ARBA" id="ARBA00023295"/>
    </source>
</evidence>
<keyword evidence="4 9" id="KW-0378">Hydrolase</keyword>
<dbReference type="GO" id="GO:0016787">
    <property type="term" value="F:hydrolase activity"/>
    <property type="evidence" value="ECO:0007669"/>
    <property type="project" value="UniProtKB-KW"/>
</dbReference>
<evidence type="ECO:0000256" key="2">
    <source>
        <dbReference type="ARBA" id="ARBA00007401"/>
    </source>
</evidence>
<comment type="similarity">
    <text evidence="2">Belongs to the glycosyl hydrolase 2 family.</text>
</comment>
<dbReference type="SUPFAM" id="SSF49303">
    <property type="entry name" value="beta-Galactosidase/glucuronidase domain"/>
    <property type="match status" value="2"/>
</dbReference>
<dbReference type="InterPro" id="IPR006102">
    <property type="entry name" value="Ig-like_GH2"/>
</dbReference>
<reference evidence="9 10" key="1">
    <citation type="submission" date="2023-01" db="EMBL/GenBank/DDBJ databases">
        <title>Novel species of the genus Asticcacaulis isolated from rivers.</title>
        <authorList>
            <person name="Lu H."/>
        </authorList>
    </citation>
    <scope>NUCLEOTIDE SEQUENCE [LARGE SCALE GENOMIC DNA]</scope>
    <source>
        <strain evidence="9 10">DXS10W</strain>
    </source>
</reference>
<dbReference type="EMBL" id="JAQQKW010000011">
    <property type="protein sequence ID" value="MDC7695715.1"/>
    <property type="molecule type" value="Genomic_DNA"/>
</dbReference>
<comment type="caution">
    <text evidence="9">The sequence shown here is derived from an EMBL/GenBank/DDBJ whole genome shotgun (WGS) entry which is preliminary data.</text>
</comment>
<dbReference type="InterPro" id="IPR006101">
    <property type="entry name" value="Glyco_hydro_2"/>
</dbReference>
<dbReference type="InterPro" id="IPR036156">
    <property type="entry name" value="Beta-gal/glucu_dom_sf"/>
</dbReference>
<evidence type="ECO:0000256" key="4">
    <source>
        <dbReference type="ARBA" id="ARBA00022801"/>
    </source>
</evidence>
<dbReference type="PRINTS" id="PR00132">
    <property type="entry name" value="GLHYDRLASE2"/>
</dbReference>
<dbReference type="InterPro" id="IPR013783">
    <property type="entry name" value="Ig-like_fold"/>
</dbReference>
<evidence type="ECO:0000256" key="6">
    <source>
        <dbReference type="ARBA" id="ARBA00032230"/>
    </source>
</evidence>
<dbReference type="InterPro" id="IPR006104">
    <property type="entry name" value="Glyco_hydro_2_N"/>
</dbReference>
<sequence>MVSKVGARGVLYAVSVSCLALVAVTPGQAQTAAELKAIAEAPPPDVTGRAEWEQPEVMAVNRLPMKATFFNYESVEKAVAGQMAASANYLTLDGTWKFTLSKTPESRPVDFYKPDFDVSGWGTVQVPGILQAQGYGVPLFSGAGYPFGANQPYVRHEVNEVGSYRRDFDLPDWRGKDVFLHIGAAGAAYYIWVNGQKVGYSEDSKLPSEFDLTPYVRAGKNTISIELYRYADGSYLEDQDFWRLSGIERSVYLYAEPKTRLGDYTVTALLDKTYTDGVFALEAELKGVKGAGTITATLYDGKAVVLTARGRATTDKPAHLSGTIKNVRQWSAETPNLYRMVIEYRDAKGALVSATSKKIGFRTIEIRDGEVQVNGKRVMIKGVNRHEHDPHTFRVVSPETTRRDMELMKQAHVNALRMSHYPNDPHVYDLADEYGLYVMDEANIESHTYMAMIADINQRYKAQLGYKPHWYAAHLDRVSRMVERDKNVTSVVFWSLGNEAGIGPAFERAAAWVRAHDKTRLLNFLGYGTIGEEHRPNAYVDIYAPMYDSPVKMADYAQDNRYSQPMIQCEYAHAMGNSLGNLEDYWETIRAYKKLQGGFIWDWVDQAVIRKDDKGRDYWAQGFDFPKGEWEDDSTIGDGVVQADRTPDPEYYELQKVYSPVVFEGDPKTGTLTVVNRNDLIDLSGYAFGWKLEKDGVTVKTRTLTGVNAPAAGRATVPLDLGTISYDPAAEYVLTVSAVAADDRMPGVPKGSSMGWTQFVLQTARPAALTASGPVKVTRTAATVELSAGPSRLTLDAKTGLLSAYAVNGQVLLSGGTPYFWRGPTDNDIGTGVVTSHAIWKTLSEKRTLETLEVSDAGDVKVGWRVGAGSVRFTTTWHLYGDGTLDVKADYVPLRDDLPDPLRVGLKFATNPALTDLQWYGRGPQESYADRKTGAAIGLYQGKVADQYHNYIRPQESGNKTDVRWMALTTATGQGVRVTGHQPLSANALAFPVEDLYQQPVGQRHSSDIAPHGDGTLMIDALQTGVGGDTGWNTVGRPHVKYRIPNAPLSYGFTLRPLGQ</sequence>
<evidence type="ECO:0000256" key="3">
    <source>
        <dbReference type="ARBA" id="ARBA00012756"/>
    </source>
</evidence>
<dbReference type="Gene3D" id="3.20.20.80">
    <property type="entry name" value="Glycosidases"/>
    <property type="match status" value="1"/>
</dbReference>
<dbReference type="InterPro" id="IPR032312">
    <property type="entry name" value="LacZ_4"/>
</dbReference>
<keyword evidence="5" id="KW-0326">Glycosidase</keyword>
<dbReference type="SUPFAM" id="SSF74650">
    <property type="entry name" value="Galactose mutarotase-like"/>
    <property type="match status" value="1"/>
</dbReference>
<dbReference type="InterPro" id="IPR011013">
    <property type="entry name" value="Gal_mutarotase_sf_dom"/>
</dbReference>
<dbReference type="InterPro" id="IPR008979">
    <property type="entry name" value="Galactose-bd-like_sf"/>
</dbReference>
<keyword evidence="10" id="KW-1185">Reference proteome</keyword>
<keyword evidence="7" id="KW-0732">Signal</keyword>
<dbReference type="PANTHER" id="PTHR46323:SF2">
    <property type="entry name" value="BETA-GALACTOSIDASE"/>
    <property type="match status" value="1"/>
</dbReference>
<proteinExistence type="inferred from homology"/>
<dbReference type="PANTHER" id="PTHR46323">
    <property type="entry name" value="BETA-GALACTOSIDASE"/>
    <property type="match status" value="1"/>
</dbReference>
<evidence type="ECO:0000313" key="10">
    <source>
        <dbReference type="Proteomes" id="UP001216595"/>
    </source>
</evidence>
<feature type="signal peptide" evidence="7">
    <location>
        <begin position="1"/>
        <end position="29"/>
    </location>
</feature>
<dbReference type="Gene3D" id="2.70.98.10">
    <property type="match status" value="1"/>
</dbReference>
<dbReference type="RefSeq" id="WP_272742375.1">
    <property type="nucleotide sequence ID" value="NZ_JAQQKW010000011.1"/>
</dbReference>
<organism evidence="9 10">
    <name type="scientific">Asticcacaulis currens</name>
    <dbReference type="NCBI Taxonomy" id="2984210"/>
    <lineage>
        <taxon>Bacteria</taxon>
        <taxon>Pseudomonadati</taxon>
        <taxon>Pseudomonadota</taxon>
        <taxon>Alphaproteobacteria</taxon>
        <taxon>Caulobacterales</taxon>
        <taxon>Caulobacteraceae</taxon>
        <taxon>Asticcacaulis</taxon>
    </lineage>
</organism>
<evidence type="ECO:0000256" key="7">
    <source>
        <dbReference type="SAM" id="SignalP"/>
    </source>
</evidence>
<dbReference type="InterPro" id="IPR004199">
    <property type="entry name" value="B-gal_small/dom_5"/>
</dbReference>
<evidence type="ECO:0000313" key="9">
    <source>
        <dbReference type="EMBL" id="MDC7695715.1"/>
    </source>
</evidence>
<dbReference type="Pfam" id="PF02929">
    <property type="entry name" value="Bgal_small_N"/>
    <property type="match status" value="1"/>
</dbReference>
<dbReference type="SMART" id="SM01038">
    <property type="entry name" value="Bgal_small_N"/>
    <property type="match status" value="1"/>
</dbReference>
<accession>A0ABT5IHP7</accession>
<dbReference type="InterPro" id="IPR014718">
    <property type="entry name" value="GH-type_carb-bd"/>
</dbReference>
<gene>
    <name evidence="9" type="ORF">PQU94_15670</name>
</gene>
<dbReference type="Pfam" id="PF02837">
    <property type="entry name" value="Glyco_hydro_2_N"/>
    <property type="match status" value="1"/>
</dbReference>
<dbReference type="SUPFAM" id="SSF49785">
    <property type="entry name" value="Galactose-binding domain-like"/>
    <property type="match status" value="1"/>
</dbReference>
<feature type="chain" id="PRO_5045328464" description="beta-galactosidase" evidence="7">
    <location>
        <begin position="30"/>
        <end position="1060"/>
    </location>
</feature>
<evidence type="ECO:0000256" key="1">
    <source>
        <dbReference type="ARBA" id="ARBA00001412"/>
    </source>
</evidence>
<protein>
    <recommendedName>
        <fullName evidence="3">beta-galactosidase</fullName>
        <ecNumber evidence="3">3.2.1.23</ecNumber>
    </recommendedName>
    <alternativeName>
        <fullName evidence="6">Lactase</fullName>
    </alternativeName>
</protein>
<dbReference type="InterPro" id="IPR017853">
    <property type="entry name" value="GH"/>
</dbReference>
<dbReference type="Pfam" id="PF02836">
    <property type="entry name" value="Glyco_hydro_2_C"/>
    <property type="match status" value="1"/>
</dbReference>
<evidence type="ECO:0000259" key="8">
    <source>
        <dbReference type="SMART" id="SM01038"/>
    </source>
</evidence>
<name>A0ABT5IHP7_9CAUL</name>
<dbReference type="InterPro" id="IPR050347">
    <property type="entry name" value="Bact_Beta-galactosidase"/>
</dbReference>
<dbReference type="Pfam" id="PF00703">
    <property type="entry name" value="Glyco_hydro_2"/>
    <property type="match status" value="1"/>
</dbReference>
<feature type="domain" description="Beta galactosidase small chain/" evidence="8">
    <location>
        <begin position="785"/>
        <end position="1056"/>
    </location>
</feature>
<dbReference type="Gene3D" id="2.60.120.260">
    <property type="entry name" value="Galactose-binding domain-like"/>
    <property type="match status" value="1"/>
</dbReference>
<dbReference type="EC" id="3.2.1.23" evidence="3"/>
<dbReference type="SUPFAM" id="SSF51445">
    <property type="entry name" value="(Trans)glycosidases"/>
    <property type="match status" value="1"/>
</dbReference>